<evidence type="ECO:0000313" key="2">
    <source>
        <dbReference type="EMBL" id="ADG92439.1"/>
    </source>
</evidence>
<proteinExistence type="predicted"/>
<dbReference type="HOGENOM" id="CLU_054927_2_0_7"/>
<reference evidence="2 3" key="1">
    <citation type="journal article" date="2010" name="Stand. Genomic Sci.">
        <title>Complete genome sequence of Arcobacter nitrofigilis type strain (CI).</title>
        <authorList>
            <person name="Pati A."/>
            <person name="Gronow S."/>
            <person name="Lapidus A."/>
            <person name="Copeland A."/>
            <person name="Glavina Del Rio T."/>
            <person name="Nolan M."/>
            <person name="Lucas S."/>
            <person name="Tice H."/>
            <person name="Cheng J.F."/>
            <person name="Han C."/>
            <person name="Chertkov O."/>
            <person name="Bruce D."/>
            <person name="Tapia R."/>
            <person name="Goodwin L."/>
            <person name="Pitluck S."/>
            <person name="Liolios K."/>
            <person name="Ivanova N."/>
            <person name="Mavromatis K."/>
            <person name="Chen A."/>
            <person name="Palaniappan K."/>
            <person name="Land M."/>
            <person name="Hauser L."/>
            <person name="Chang Y.J."/>
            <person name="Jeffries C.D."/>
            <person name="Detter J.C."/>
            <person name="Rohde M."/>
            <person name="Goker M."/>
            <person name="Bristow J."/>
            <person name="Eisen J.A."/>
            <person name="Markowitz V."/>
            <person name="Hugenholtz P."/>
            <person name="Klenk H.P."/>
            <person name="Kyrpides N.C."/>
        </authorList>
    </citation>
    <scope>NUCLEOTIDE SEQUENCE [LARGE SCALE GENOMIC DNA]</scope>
    <source>
        <strain evidence="3">ATCC 33309 / DSM 7299 / CCUG 15893 / LMG 7604 / NCTC 12251 / CI</strain>
    </source>
</reference>
<accession>D5V2K7</accession>
<keyword evidence="3" id="KW-1185">Reference proteome</keyword>
<dbReference type="Proteomes" id="UP000000939">
    <property type="component" value="Chromosome"/>
</dbReference>
<dbReference type="PANTHER" id="PTHR33608:SF6">
    <property type="entry name" value="BLL2464 PROTEIN"/>
    <property type="match status" value="1"/>
</dbReference>
<name>D5V2K7_ARCNC</name>
<dbReference type="RefSeq" id="WP_013134584.1">
    <property type="nucleotide sequence ID" value="NC_014166.1"/>
</dbReference>
<dbReference type="KEGG" id="ant:Arnit_0775"/>
<dbReference type="OrthoDB" id="9776116at2"/>
<organism evidence="2 3">
    <name type="scientific">Arcobacter nitrofigilis (strain ATCC 33309 / DSM 7299 / CCUG 15893 / LMG 7604 / NCTC 12251 / CI)</name>
    <name type="common">Campylobacter nitrofigilis</name>
    <dbReference type="NCBI Taxonomy" id="572480"/>
    <lineage>
        <taxon>Bacteria</taxon>
        <taxon>Pseudomonadati</taxon>
        <taxon>Campylobacterota</taxon>
        <taxon>Epsilonproteobacteria</taxon>
        <taxon>Campylobacterales</taxon>
        <taxon>Arcobacteraceae</taxon>
        <taxon>Arcobacter</taxon>
    </lineage>
</organism>
<dbReference type="EMBL" id="CP001999">
    <property type="protein sequence ID" value="ADG92439.1"/>
    <property type="molecule type" value="Genomic_DNA"/>
</dbReference>
<dbReference type="Pfam" id="PF01882">
    <property type="entry name" value="DUF58"/>
    <property type="match status" value="1"/>
</dbReference>
<dbReference type="InterPro" id="IPR002881">
    <property type="entry name" value="DUF58"/>
</dbReference>
<feature type="domain" description="DUF58" evidence="1">
    <location>
        <begin position="37"/>
        <end position="226"/>
    </location>
</feature>
<sequence length="244" mass="27919">MNKNLKKILIKTKKQVFTEISGNNSSNLKGEGYDFLELREYEAGEDIKNIDWTISAKMNTPYVKVFHAQKELNINILPILSGSMIFGTKKIKQDLVTEICSLLAYSSIKQGDPFSSFIVNEKFENITKRSKKLASVANMSDTIFNYNPIGKEINYKLLCNESFKLIKMKSILFLIGDFIEIEGFDLKLLSQKHEIFVIIVRDIFEENPQELGNASLVDTNNGLKFEGVIDKYSINDYKAFIKKK</sequence>
<dbReference type="eggNOG" id="COG1721">
    <property type="taxonomic scope" value="Bacteria"/>
</dbReference>
<protein>
    <recommendedName>
        <fullName evidence="1">DUF58 domain-containing protein</fullName>
    </recommendedName>
</protein>
<evidence type="ECO:0000259" key="1">
    <source>
        <dbReference type="Pfam" id="PF01882"/>
    </source>
</evidence>
<gene>
    <name evidence="2" type="ordered locus">Arnit_0775</name>
</gene>
<evidence type="ECO:0000313" key="3">
    <source>
        <dbReference type="Proteomes" id="UP000000939"/>
    </source>
</evidence>
<dbReference type="PANTHER" id="PTHR33608">
    <property type="entry name" value="BLL2464 PROTEIN"/>
    <property type="match status" value="1"/>
</dbReference>
<dbReference type="STRING" id="572480.Arnit_0775"/>
<dbReference type="AlphaFoldDB" id="D5V2K7"/>